<dbReference type="InterPro" id="IPR023401">
    <property type="entry name" value="ODC_N"/>
</dbReference>
<dbReference type="InterPro" id="IPR003462">
    <property type="entry name" value="ODC_Mu_crystall"/>
</dbReference>
<protein>
    <submittedName>
        <fullName evidence="2">Ornithine cyclodeaminase</fullName>
    </submittedName>
</protein>
<accession>A0A146KC90</accession>
<dbReference type="SUPFAM" id="SSF51735">
    <property type="entry name" value="NAD(P)-binding Rossmann-fold domains"/>
    <property type="match status" value="1"/>
</dbReference>
<dbReference type="Pfam" id="PF02423">
    <property type="entry name" value="OCD_Mu_crystall"/>
    <property type="match status" value="1"/>
</dbReference>
<dbReference type="Gene3D" id="3.30.1780.10">
    <property type="entry name" value="ornithine cyclodeaminase, domain 1"/>
    <property type="match status" value="1"/>
</dbReference>
<dbReference type="GO" id="GO:0005737">
    <property type="term" value="C:cytoplasm"/>
    <property type="evidence" value="ECO:0007669"/>
    <property type="project" value="TreeGrafter"/>
</dbReference>
<dbReference type="PANTHER" id="PTHR13812:SF19">
    <property type="entry name" value="KETIMINE REDUCTASE MU-CRYSTALLIN"/>
    <property type="match status" value="1"/>
</dbReference>
<evidence type="ECO:0000313" key="2">
    <source>
        <dbReference type="EMBL" id="JAP93126.1"/>
    </source>
</evidence>
<dbReference type="Gene3D" id="3.40.50.720">
    <property type="entry name" value="NAD(P)-binding Rossmann-like Domain"/>
    <property type="match status" value="1"/>
</dbReference>
<comment type="similarity">
    <text evidence="1">Belongs to the ornithine cyclodeaminase/mu-crystallin family.</text>
</comment>
<name>A0A146KC90_9EUKA</name>
<proteinExistence type="inferred from homology"/>
<evidence type="ECO:0000256" key="1">
    <source>
        <dbReference type="ARBA" id="ARBA00008903"/>
    </source>
</evidence>
<dbReference type="InterPro" id="IPR036291">
    <property type="entry name" value="NAD(P)-bd_dom_sf"/>
</dbReference>
<sequence>MRIITKEQMQKVYSMSKAVDSTDKAFKAYSNGESQTPLRVNIPTEHGSTLFMPAAAGESCGIKIVAVRPKNAEKKLPTVPAVYIDIDEETGFPKSMIDGQLLTYYRTGAASGVAIRHLAKKECHTLLVIGTGFQGTAGAEAALTQRAFKKVIGIDGYEPSLQKFKQFMESKNIECEVHLIDKVNSFVPEADVIITTTTSSVPVFDGSLVKEGCLVSGVGSYQPTTRELDSQLIKRSKVVVDTRVGALAESGDLLIPIQEQNLVKESVVEIGEIANGKAVGRQNDKEIITFKTVGSAIQDIVVGHEICTLCEENNLGSVVDM</sequence>
<dbReference type="PANTHER" id="PTHR13812">
    <property type="entry name" value="KETIMINE REDUCTASE MU-CRYSTALLIN"/>
    <property type="match status" value="1"/>
</dbReference>
<dbReference type="AlphaFoldDB" id="A0A146KC90"/>
<gene>
    <name evidence="2" type="ORF">TPC1_14706</name>
</gene>
<dbReference type="GO" id="GO:0016491">
    <property type="term" value="F:oxidoreductase activity"/>
    <property type="evidence" value="ECO:0007669"/>
    <property type="project" value="UniProtKB-ARBA"/>
</dbReference>
<reference evidence="2" key="1">
    <citation type="submission" date="2015-07" db="EMBL/GenBank/DDBJ databases">
        <title>Adaptation to a free-living lifestyle via gene acquisitions in the diplomonad Trepomonas sp. PC1.</title>
        <authorList>
            <person name="Xu F."/>
            <person name="Jerlstrom-Hultqvist J."/>
            <person name="Kolisko M."/>
            <person name="Simpson A.G.B."/>
            <person name="Roger A.J."/>
            <person name="Svard S.G."/>
            <person name="Andersson J.O."/>
        </authorList>
    </citation>
    <scope>NUCLEOTIDE SEQUENCE</scope>
    <source>
        <strain evidence="2">PC1</strain>
    </source>
</reference>
<dbReference type="EMBL" id="GDID01003480">
    <property type="protein sequence ID" value="JAP93126.1"/>
    <property type="molecule type" value="Transcribed_RNA"/>
</dbReference>
<organism evidence="2">
    <name type="scientific">Trepomonas sp. PC1</name>
    <dbReference type="NCBI Taxonomy" id="1076344"/>
    <lineage>
        <taxon>Eukaryota</taxon>
        <taxon>Metamonada</taxon>
        <taxon>Diplomonadida</taxon>
        <taxon>Hexamitidae</taxon>
        <taxon>Hexamitinae</taxon>
        <taxon>Trepomonas</taxon>
    </lineage>
</organism>
<dbReference type="PIRSF" id="PIRSF001439">
    <property type="entry name" value="CryM"/>
    <property type="match status" value="1"/>
</dbReference>
<dbReference type="GO" id="GO:0019752">
    <property type="term" value="P:carboxylic acid metabolic process"/>
    <property type="evidence" value="ECO:0007669"/>
    <property type="project" value="UniProtKB-ARBA"/>
</dbReference>
<dbReference type="FunFam" id="3.40.50.720:FF:000311">
    <property type="entry name" value="Ornithine cyclodeaminase"/>
    <property type="match status" value="1"/>
</dbReference>